<dbReference type="GO" id="GO:0009294">
    <property type="term" value="P:DNA-mediated transformation"/>
    <property type="evidence" value="ECO:0007669"/>
    <property type="project" value="InterPro"/>
</dbReference>
<feature type="region of interest" description="Disordered" evidence="2">
    <location>
        <begin position="295"/>
        <end position="314"/>
    </location>
</feature>
<feature type="domain" description="DprA winged helix" evidence="4">
    <location>
        <begin position="307"/>
        <end position="364"/>
    </location>
</feature>
<dbReference type="Pfam" id="PF02481">
    <property type="entry name" value="DNA_processg_A"/>
    <property type="match status" value="1"/>
</dbReference>
<comment type="similarity">
    <text evidence="1">Belongs to the DprA/Smf family.</text>
</comment>
<dbReference type="EMBL" id="MNUO01000111">
    <property type="protein sequence ID" value="OIN96124.1"/>
    <property type="molecule type" value="Genomic_DNA"/>
</dbReference>
<dbReference type="Pfam" id="PF17782">
    <property type="entry name" value="WHD_DprA"/>
    <property type="match status" value="1"/>
</dbReference>
<sequence length="369" mass="40076">MAWISLNMAGIGSSRLKGLLQFFGSPDNIFGKSAGELKKVEGIGDEIARKILSLADGKAARRELERAKNSNIQVFTLDDEDYPFLLKQIYDPPIVLYAKGKFLVSDKNSIGIVGSRRPSIQGRLNAEKLALELASRGWTVVSGMARGVDTAAHRGVLKAKGRTIAVLGSGLNVVYPPENKGLMLDIERDGMVISEFPLGTLPDRENFPRRNRVISGLSLGIVVVEAAEKSGALITASFALEQGREVFAVPGNVNLPTTRGCHQLIKDGAKLVQGVEDILEELTTECSGSMFQSDCSGRVHSASSGPEEKNMPLSEEEAKVYKLMGREPVHIDELTDISGMESHKVGPILIKMEIRGLIRQLPGKLFVRK</sequence>
<dbReference type="STRING" id="1817893.AUJ66_07310"/>
<dbReference type="InterPro" id="IPR036388">
    <property type="entry name" value="WH-like_DNA-bd_sf"/>
</dbReference>
<dbReference type="Gene3D" id="3.40.50.450">
    <property type="match status" value="1"/>
</dbReference>
<dbReference type="NCBIfam" id="TIGR00732">
    <property type="entry name" value="dprA"/>
    <property type="match status" value="1"/>
</dbReference>
<dbReference type="InterPro" id="IPR010994">
    <property type="entry name" value="RuvA_2-like"/>
</dbReference>
<dbReference type="AlphaFoldDB" id="A0A1J4SBT4"/>
<organism evidence="5 6">
    <name type="scientific">Candidatus Desantisbacteria bacterium CG1_02_38_46</name>
    <dbReference type="NCBI Taxonomy" id="1817893"/>
    <lineage>
        <taxon>Bacteria</taxon>
        <taxon>Candidatus Desantisiibacteriota</taxon>
    </lineage>
</organism>
<evidence type="ECO:0000259" key="3">
    <source>
        <dbReference type="Pfam" id="PF02481"/>
    </source>
</evidence>
<proteinExistence type="inferred from homology"/>
<dbReference type="SUPFAM" id="SSF47781">
    <property type="entry name" value="RuvA domain 2-like"/>
    <property type="match status" value="1"/>
</dbReference>
<protein>
    <submittedName>
        <fullName evidence="5">DNA protecting protein DprA</fullName>
    </submittedName>
</protein>
<dbReference type="InterPro" id="IPR003488">
    <property type="entry name" value="DprA"/>
</dbReference>
<evidence type="ECO:0000256" key="1">
    <source>
        <dbReference type="ARBA" id="ARBA00006525"/>
    </source>
</evidence>
<evidence type="ECO:0000259" key="4">
    <source>
        <dbReference type="Pfam" id="PF17782"/>
    </source>
</evidence>
<dbReference type="PANTHER" id="PTHR43022:SF1">
    <property type="entry name" value="PROTEIN SMF"/>
    <property type="match status" value="1"/>
</dbReference>
<reference evidence="5 6" key="1">
    <citation type="journal article" date="2016" name="Environ. Microbiol.">
        <title>Genomic resolution of a cold subsurface aquifer community provides metabolic insights for novel microbes adapted to high CO concentrations.</title>
        <authorList>
            <person name="Probst A.J."/>
            <person name="Castelle C.J."/>
            <person name="Singh A."/>
            <person name="Brown C.T."/>
            <person name="Anantharaman K."/>
            <person name="Sharon I."/>
            <person name="Hug L.A."/>
            <person name="Burstein D."/>
            <person name="Emerson J.B."/>
            <person name="Thomas B.C."/>
            <person name="Banfield J.F."/>
        </authorList>
    </citation>
    <scope>NUCLEOTIDE SEQUENCE [LARGE SCALE GENOMIC DNA]</scope>
    <source>
        <strain evidence="5">CG1_02_38_46</strain>
    </source>
</reference>
<dbReference type="InterPro" id="IPR057666">
    <property type="entry name" value="DrpA_SLOG"/>
</dbReference>
<dbReference type="SUPFAM" id="SSF102405">
    <property type="entry name" value="MCP/YpsA-like"/>
    <property type="match status" value="1"/>
</dbReference>
<name>A0A1J4SBT4_9BACT</name>
<dbReference type="InterPro" id="IPR041614">
    <property type="entry name" value="DprA_WH"/>
</dbReference>
<gene>
    <name evidence="5" type="ORF">AUJ66_07310</name>
</gene>
<dbReference type="Proteomes" id="UP000182278">
    <property type="component" value="Unassembled WGS sequence"/>
</dbReference>
<dbReference type="PANTHER" id="PTHR43022">
    <property type="entry name" value="PROTEIN SMF"/>
    <property type="match status" value="1"/>
</dbReference>
<feature type="domain" description="Smf/DprA SLOG" evidence="3">
    <location>
        <begin position="74"/>
        <end position="282"/>
    </location>
</feature>
<evidence type="ECO:0000313" key="6">
    <source>
        <dbReference type="Proteomes" id="UP000182278"/>
    </source>
</evidence>
<comment type="caution">
    <text evidence="5">The sequence shown here is derived from an EMBL/GenBank/DDBJ whole genome shotgun (WGS) entry which is preliminary data.</text>
</comment>
<accession>A0A1J4SBT4</accession>
<dbReference type="Gene3D" id="1.10.10.10">
    <property type="entry name" value="Winged helix-like DNA-binding domain superfamily/Winged helix DNA-binding domain"/>
    <property type="match status" value="1"/>
</dbReference>
<evidence type="ECO:0000313" key="5">
    <source>
        <dbReference type="EMBL" id="OIN96124.1"/>
    </source>
</evidence>
<evidence type="ECO:0000256" key="2">
    <source>
        <dbReference type="SAM" id="MobiDB-lite"/>
    </source>
</evidence>